<dbReference type="EMBL" id="ML975311">
    <property type="protein sequence ID" value="KAF1833869.1"/>
    <property type="molecule type" value="Genomic_DNA"/>
</dbReference>
<accession>A0A6A5KBT1</accession>
<dbReference type="AlphaFoldDB" id="A0A6A5KBT1"/>
<evidence type="ECO:0000313" key="2">
    <source>
        <dbReference type="EMBL" id="KAF1833869.1"/>
    </source>
</evidence>
<keyword evidence="3" id="KW-1185">Reference proteome</keyword>
<evidence type="ECO:0000256" key="1">
    <source>
        <dbReference type="SAM" id="Phobius"/>
    </source>
</evidence>
<evidence type="ECO:0000313" key="3">
    <source>
        <dbReference type="Proteomes" id="UP000800040"/>
    </source>
</evidence>
<keyword evidence="1" id="KW-0812">Transmembrane</keyword>
<feature type="transmembrane region" description="Helical" evidence="1">
    <location>
        <begin position="100"/>
        <end position="121"/>
    </location>
</feature>
<keyword evidence="1" id="KW-0472">Membrane</keyword>
<keyword evidence="1" id="KW-1133">Transmembrane helix</keyword>
<dbReference type="Proteomes" id="UP000800040">
    <property type="component" value="Unassembled WGS sequence"/>
</dbReference>
<protein>
    <submittedName>
        <fullName evidence="2">Uncharacterized protein</fullName>
    </submittedName>
</protein>
<sequence>MRMYFSRTLRTDGSRTLTVKQLRTELDVYLWTTLQDWLEEYDCGSEGDAVIEVNGPACMDVAISGVPEAVLAFWRERVEELIGAMVWRNKDVRPVRLEKLFYTVLRVIAFLLYAFGSFHLASMVLGGATGWRFPGR</sequence>
<organism evidence="2 3">
    <name type="scientific">Decorospora gaudefroyi</name>
    <dbReference type="NCBI Taxonomy" id="184978"/>
    <lineage>
        <taxon>Eukaryota</taxon>
        <taxon>Fungi</taxon>
        <taxon>Dikarya</taxon>
        <taxon>Ascomycota</taxon>
        <taxon>Pezizomycotina</taxon>
        <taxon>Dothideomycetes</taxon>
        <taxon>Pleosporomycetidae</taxon>
        <taxon>Pleosporales</taxon>
        <taxon>Pleosporineae</taxon>
        <taxon>Pleosporaceae</taxon>
        <taxon>Decorospora</taxon>
    </lineage>
</organism>
<proteinExistence type="predicted"/>
<dbReference type="OrthoDB" id="3674688at2759"/>
<name>A0A6A5KBT1_9PLEO</name>
<gene>
    <name evidence="2" type="ORF">BDW02DRAFT_569615</name>
</gene>
<reference evidence="2" key="1">
    <citation type="submission" date="2020-01" db="EMBL/GenBank/DDBJ databases">
        <authorList>
            <consortium name="DOE Joint Genome Institute"/>
            <person name="Haridas S."/>
            <person name="Albert R."/>
            <person name="Binder M."/>
            <person name="Bloem J."/>
            <person name="Labutti K."/>
            <person name="Salamov A."/>
            <person name="Andreopoulos B."/>
            <person name="Baker S.E."/>
            <person name="Barry K."/>
            <person name="Bills G."/>
            <person name="Bluhm B.H."/>
            <person name="Cannon C."/>
            <person name="Castanera R."/>
            <person name="Culley D.E."/>
            <person name="Daum C."/>
            <person name="Ezra D."/>
            <person name="Gonzalez J.B."/>
            <person name="Henrissat B."/>
            <person name="Kuo A."/>
            <person name="Liang C."/>
            <person name="Lipzen A."/>
            <person name="Lutzoni F."/>
            <person name="Magnuson J."/>
            <person name="Mondo S."/>
            <person name="Nolan M."/>
            <person name="Ohm R."/>
            <person name="Pangilinan J."/>
            <person name="Park H.-J."/>
            <person name="Ramirez L."/>
            <person name="Alfaro M."/>
            <person name="Sun H."/>
            <person name="Tritt A."/>
            <person name="Yoshinaga Y."/>
            <person name="Zwiers L.-H."/>
            <person name="Turgeon B.G."/>
            <person name="Goodwin S.B."/>
            <person name="Spatafora J.W."/>
            <person name="Crous P.W."/>
            <person name="Grigoriev I.V."/>
        </authorList>
    </citation>
    <scope>NUCLEOTIDE SEQUENCE</scope>
    <source>
        <strain evidence="2">P77</strain>
    </source>
</reference>